<dbReference type="InterPro" id="IPR016169">
    <property type="entry name" value="FAD-bd_PCMH_sub2"/>
</dbReference>
<dbReference type="Pfam" id="PF03471">
    <property type="entry name" value="CorC_HlyC"/>
    <property type="match status" value="1"/>
</dbReference>
<evidence type="ECO:0000313" key="14">
    <source>
        <dbReference type="EMBL" id="CAA9564756.1"/>
    </source>
</evidence>
<keyword evidence="8 10" id="KW-0472">Membrane</keyword>
<feature type="domain" description="CBS" evidence="12">
    <location>
        <begin position="213"/>
        <end position="273"/>
    </location>
</feature>
<dbReference type="Pfam" id="PF00571">
    <property type="entry name" value="CBS"/>
    <property type="match status" value="2"/>
</dbReference>
<dbReference type="PANTHER" id="PTHR22777">
    <property type="entry name" value="HEMOLYSIN-RELATED"/>
    <property type="match status" value="1"/>
</dbReference>
<dbReference type="SUPFAM" id="SSF56176">
    <property type="entry name" value="FAD-binding/transporter-associated domain-like"/>
    <property type="match status" value="1"/>
</dbReference>
<name>A0A6J4UZC4_9BACT</name>
<accession>A0A6J4UZC4</accession>
<protein>
    <submittedName>
        <fullName evidence="14">Hemolysins and related proteins containing CBS domains</fullName>
    </submittedName>
</protein>
<evidence type="ECO:0000256" key="11">
    <source>
        <dbReference type="SAM" id="Phobius"/>
    </source>
</evidence>
<evidence type="ECO:0000256" key="4">
    <source>
        <dbReference type="ARBA" id="ARBA00022692"/>
    </source>
</evidence>
<proteinExistence type="inferred from homology"/>
<evidence type="ECO:0000256" key="3">
    <source>
        <dbReference type="ARBA" id="ARBA00022475"/>
    </source>
</evidence>
<comment type="similarity">
    <text evidence="2">Belongs to the UPF0053 family.</text>
</comment>
<dbReference type="CDD" id="cd04590">
    <property type="entry name" value="CBS_pair_CorC_HlyC_assoc"/>
    <property type="match status" value="1"/>
</dbReference>
<dbReference type="PROSITE" id="PS51846">
    <property type="entry name" value="CNNM"/>
    <property type="match status" value="1"/>
</dbReference>
<feature type="domain" description="CNNM transmembrane" evidence="13">
    <location>
        <begin position="1"/>
        <end position="194"/>
    </location>
</feature>
<sequence length="447" mass="47784">MEPASLIELGAALVCLLLVALSAATEAALGYASRHKVRALAESGRRGALTVDRLLEHPRAYGSAMILLQTVAAVALTMFVADLARREGLPGEPWSALLIVTAALIILGHGLPRALARHDPERIGTALAWFASFGRALARPIVILVDALTGLLVRALTRRAPGTHPEPATEEELTVVISGGEGGEGYDGVIEEDEREMIDGILQLEDRTARDIMVPRLDIVAVPEGADLAEVVRTIEGAGHSRLPVYSDSIDSIIGVLYAKDLLRFVPGASVGENGSRAVTAPFSLASLIRPVYIVPEAKRVDDLLHELQGRKVHMAVVVDEYGGTAGVVTIEDILEEIVGEIDDEYDVATEPDIEEIGDHELRVDGRIGAEEVSDLLDLDWIEEEHNTIGGLVQRELGRLPAEGEKVEFGGARITVLAVEGYRIKRLRVEKLGGPGPGADATDPASK</sequence>
<dbReference type="AlphaFoldDB" id="A0A6J4UZC4"/>
<dbReference type="SMART" id="SM00116">
    <property type="entry name" value="CBS"/>
    <property type="match status" value="2"/>
</dbReference>
<dbReference type="Pfam" id="PF01595">
    <property type="entry name" value="CNNM"/>
    <property type="match status" value="1"/>
</dbReference>
<evidence type="ECO:0000256" key="8">
    <source>
        <dbReference type="ARBA" id="ARBA00023136"/>
    </source>
</evidence>
<dbReference type="InterPro" id="IPR002550">
    <property type="entry name" value="CNNM"/>
</dbReference>
<keyword evidence="6 10" id="KW-1133">Transmembrane helix</keyword>
<dbReference type="PANTHER" id="PTHR22777:SF32">
    <property type="entry name" value="UPF0053 INNER MEMBRANE PROTEIN YFJD"/>
    <property type="match status" value="1"/>
</dbReference>
<dbReference type="InterPro" id="IPR036318">
    <property type="entry name" value="FAD-bd_PCMH-like_sf"/>
</dbReference>
<dbReference type="InterPro" id="IPR005170">
    <property type="entry name" value="Transptr-assoc_dom"/>
</dbReference>
<keyword evidence="7 9" id="KW-0129">CBS domain</keyword>
<evidence type="ECO:0000256" key="2">
    <source>
        <dbReference type="ARBA" id="ARBA00006337"/>
    </source>
</evidence>
<evidence type="ECO:0000256" key="5">
    <source>
        <dbReference type="ARBA" id="ARBA00022737"/>
    </source>
</evidence>
<gene>
    <name evidence="14" type="ORF">AVDCRST_MAG88-1793</name>
</gene>
<evidence type="ECO:0000259" key="13">
    <source>
        <dbReference type="PROSITE" id="PS51846"/>
    </source>
</evidence>
<dbReference type="InterPro" id="IPR046342">
    <property type="entry name" value="CBS_dom_sf"/>
</dbReference>
<reference evidence="14" key="1">
    <citation type="submission" date="2020-02" db="EMBL/GenBank/DDBJ databases">
        <authorList>
            <person name="Meier V. D."/>
        </authorList>
    </citation>
    <scope>NUCLEOTIDE SEQUENCE</scope>
    <source>
        <strain evidence="14">AVDCRST_MAG88</strain>
    </source>
</reference>
<keyword evidence="4 10" id="KW-0812">Transmembrane</keyword>
<organism evidence="14">
    <name type="scientific">uncultured Thermomicrobiales bacterium</name>
    <dbReference type="NCBI Taxonomy" id="1645740"/>
    <lineage>
        <taxon>Bacteria</taxon>
        <taxon>Pseudomonadati</taxon>
        <taxon>Thermomicrobiota</taxon>
        <taxon>Thermomicrobia</taxon>
        <taxon>Thermomicrobiales</taxon>
        <taxon>environmental samples</taxon>
    </lineage>
</organism>
<dbReference type="PROSITE" id="PS51371">
    <property type="entry name" value="CBS"/>
    <property type="match status" value="2"/>
</dbReference>
<evidence type="ECO:0000259" key="12">
    <source>
        <dbReference type="PROSITE" id="PS51371"/>
    </source>
</evidence>
<dbReference type="Gene3D" id="3.10.580.10">
    <property type="entry name" value="CBS-domain"/>
    <property type="match status" value="1"/>
</dbReference>
<evidence type="ECO:0000256" key="10">
    <source>
        <dbReference type="PROSITE-ProRule" id="PRU01193"/>
    </source>
</evidence>
<dbReference type="SUPFAM" id="SSF54631">
    <property type="entry name" value="CBS-domain pair"/>
    <property type="match status" value="1"/>
</dbReference>
<dbReference type="FunFam" id="3.10.580.10:FF:000002">
    <property type="entry name" value="Magnesium/cobalt efflux protein CorC"/>
    <property type="match status" value="1"/>
</dbReference>
<feature type="transmembrane region" description="Helical" evidence="11">
    <location>
        <begin position="96"/>
        <end position="116"/>
    </location>
</feature>
<feature type="transmembrane region" description="Helical" evidence="11">
    <location>
        <begin position="63"/>
        <end position="84"/>
    </location>
</feature>
<keyword evidence="3" id="KW-1003">Cell membrane</keyword>
<dbReference type="InterPro" id="IPR000644">
    <property type="entry name" value="CBS_dom"/>
</dbReference>
<dbReference type="Gene3D" id="3.30.465.10">
    <property type="match status" value="1"/>
</dbReference>
<dbReference type="SMART" id="SM01091">
    <property type="entry name" value="CorC_HlyC"/>
    <property type="match status" value="1"/>
</dbReference>
<evidence type="ECO:0000256" key="1">
    <source>
        <dbReference type="ARBA" id="ARBA00004651"/>
    </source>
</evidence>
<dbReference type="GO" id="GO:0050660">
    <property type="term" value="F:flavin adenine dinucleotide binding"/>
    <property type="evidence" value="ECO:0007669"/>
    <property type="project" value="InterPro"/>
</dbReference>
<dbReference type="GO" id="GO:0005886">
    <property type="term" value="C:plasma membrane"/>
    <property type="evidence" value="ECO:0007669"/>
    <property type="project" value="UniProtKB-SubCell"/>
</dbReference>
<dbReference type="EMBL" id="CADCWM010000504">
    <property type="protein sequence ID" value="CAA9564756.1"/>
    <property type="molecule type" value="Genomic_DNA"/>
</dbReference>
<feature type="domain" description="CBS" evidence="12">
    <location>
        <begin position="288"/>
        <end position="345"/>
    </location>
</feature>
<evidence type="ECO:0000256" key="9">
    <source>
        <dbReference type="PROSITE-ProRule" id="PRU00703"/>
    </source>
</evidence>
<evidence type="ECO:0000256" key="7">
    <source>
        <dbReference type="ARBA" id="ARBA00023122"/>
    </source>
</evidence>
<dbReference type="InterPro" id="IPR044751">
    <property type="entry name" value="Ion_transp-like_CBS"/>
</dbReference>
<evidence type="ECO:0000256" key="6">
    <source>
        <dbReference type="ARBA" id="ARBA00022989"/>
    </source>
</evidence>
<keyword evidence="5" id="KW-0677">Repeat</keyword>
<comment type="subcellular location">
    <subcellularLocation>
        <location evidence="1">Cell membrane</location>
        <topology evidence="1">Multi-pass membrane protein</topology>
    </subcellularLocation>
</comment>